<dbReference type="EMBL" id="KZ819672">
    <property type="protein sequence ID" value="PWN26174.1"/>
    <property type="molecule type" value="Genomic_DNA"/>
</dbReference>
<feature type="region of interest" description="Disordered" evidence="1">
    <location>
        <begin position="68"/>
        <end position="102"/>
    </location>
</feature>
<dbReference type="AlphaFoldDB" id="A0A316UMJ0"/>
<dbReference type="GeneID" id="37031436"/>
<keyword evidence="3" id="KW-1185">Reference proteome</keyword>
<proteinExistence type="predicted"/>
<evidence type="ECO:0000313" key="3">
    <source>
        <dbReference type="Proteomes" id="UP000245884"/>
    </source>
</evidence>
<name>A0A316UMJ0_9BASI</name>
<accession>A0A316UMJ0</accession>
<dbReference type="Proteomes" id="UP000245884">
    <property type="component" value="Unassembled WGS sequence"/>
</dbReference>
<organism evidence="2 3">
    <name type="scientific">Jaminaea rosea</name>
    <dbReference type="NCBI Taxonomy" id="1569628"/>
    <lineage>
        <taxon>Eukaryota</taxon>
        <taxon>Fungi</taxon>
        <taxon>Dikarya</taxon>
        <taxon>Basidiomycota</taxon>
        <taxon>Ustilaginomycotina</taxon>
        <taxon>Exobasidiomycetes</taxon>
        <taxon>Microstromatales</taxon>
        <taxon>Microstromatales incertae sedis</taxon>
        <taxon>Jaminaea</taxon>
    </lineage>
</organism>
<sequence length="217" mass="23655">MLSALADFIVLMLQSPSFLPWLIKHVNLDVFKCQSLADVAKLAQQPTKLKDCRGSAAYAIFADLPTQRQAGSTQPGGRNGLYNGITINPRRRSKDHQNGHKQAPRRLVYSALVLASSWEIYVAVELPEDDQVSLNYFSAALAWIDRAEDVKVLRTQAPWPSRPSWRLIGSRTAATPCTAAAFISTSAALPASLDSTAQHAFMVSDTGLKGSQRSESA</sequence>
<evidence type="ECO:0000256" key="1">
    <source>
        <dbReference type="SAM" id="MobiDB-lite"/>
    </source>
</evidence>
<gene>
    <name evidence="2" type="ORF">BDZ90DRAFT_46746</name>
</gene>
<dbReference type="RefSeq" id="XP_025360786.1">
    <property type="nucleotide sequence ID" value="XM_025509613.1"/>
</dbReference>
<evidence type="ECO:0000313" key="2">
    <source>
        <dbReference type="EMBL" id="PWN26174.1"/>
    </source>
</evidence>
<protein>
    <submittedName>
        <fullName evidence="2">Uncharacterized protein</fullName>
    </submittedName>
</protein>
<reference evidence="2 3" key="1">
    <citation type="journal article" date="2018" name="Mol. Biol. Evol.">
        <title>Broad Genomic Sampling Reveals a Smut Pathogenic Ancestry of the Fungal Clade Ustilaginomycotina.</title>
        <authorList>
            <person name="Kijpornyongpan T."/>
            <person name="Mondo S.J."/>
            <person name="Barry K."/>
            <person name="Sandor L."/>
            <person name="Lee J."/>
            <person name="Lipzen A."/>
            <person name="Pangilinan J."/>
            <person name="LaButti K."/>
            <person name="Hainaut M."/>
            <person name="Henrissat B."/>
            <person name="Grigoriev I.V."/>
            <person name="Spatafora J.W."/>
            <person name="Aime M.C."/>
        </authorList>
    </citation>
    <scope>NUCLEOTIDE SEQUENCE [LARGE SCALE GENOMIC DNA]</scope>
    <source>
        <strain evidence="2 3">MCA 5214</strain>
    </source>
</reference>